<proteinExistence type="predicted"/>
<dbReference type="PANTHER" id="PTHR43861">
    <property type="entry name" value="TRANS-ACONITATE 2-METHYLTRANSFERASE-RELATED"/>
    <property type="match status" value="1"/>
</dbReference>
<gene>
    <name evidence="1" type="ORF">HNP25_003592</name>
</gene>
<comment type="caution">
    <text evidence="1">The sequence shown here is derived from an EMBL/GenBank/DDBJ whole genome shotgun (WGS) entry which is preliminary data.</text>
</comment>
<evidence type="ECO:0000313" key="1">
    <source>
        <dbReference type="EMBL" id="MBB6004922.1"/>
    </source>
</evidence>
<reference evidence="1 2" key="1">
    <citation type="submission" date="2020-08" db="EMBL/GenBank/DDBJ databases">
        <title>Functional genomics of gut bacteria from endangered species of beetles.</title>
        <authorList>
            <person name="Carlos-Shanley C."/>
        </authorList>
    </citation>
    <scope>NUCLEOTIDE SEQUENCE [LARGE SCALE GENOMIC DNA]</scope>
    <source>
        <strain evidence="1 2">S00070</strain>
    </source>
</reference>
<dbReference type="Pfam" id="PF13489">
    <property type="entry name" value="Methyltransf_23"/>
    <property type="match status" value="1"/>
</dbReference>
<dbReference type="Proteomes" id="UP000524404">
    <property type="component" value="Unassembled WGS sequence"/>
</dbReference>
<dbReference type="InterPro" id="IPR029063">
    <property type="entry name" value="SAM-dependent_MTases_sf"/>
</dbReference>
<dbReference type="CDD" id="cd02440">
    <property type="entry name" value="AdoMet_MTases"/>
    <property type="match status" value="1"/>
</dbReference>
<dbReference type="SUPFAM" id="SSF53335">
    <property type="entry name" value="S-adenosyl-L-methionine-dependent methyltransferases"/>
    <property type="match status" value="1"/>
</dbReference>
<dbReference type="RefSeq" id="WP_184136280.1">
    <property type="nucleotide sequence ID" value="NZ_JACHKT010000032.1"/>
</dbReference>
<dbReference type="Gene3D" id="3.40.50.150">
    <property type="entry name" value="Vaccinia Virus protein VP39"/>
    <property type="match status" value="1"/>
</dbReference>
<protein>
    <submittedName>
        <fullName evidence="1">2-polyprenyl-3-methyl-5-hydroxy-6-metoxy-1, 4-benzoquinol methylase</fullName>
    </submittedName>
</protein>
<accession>A0A841EMM0</accession>
<evidence type="ECO:0000313" key="2">
    <source>
        <dbReference type="Proteomes" id="UP000524404"/>
    </source>
</evidence>
<keyword evidence="1" id="KW-0808">Transferase</keyword>
<name>A0A841EMM0_9BACT</name>
<sequence length="294" mass="33827">MEKISTCPICQQNSFSTFLNVQDYTVSQETFDIVNCNSCGFKFTNPRPPIDKIGSYYKAESYISHTNTSKGLIAKIYHSVRKYTLKGKLELVNNLFPSKGKLLDVGCGTGMFLNVCKEDGWKVFGIEPDDDARAIAEQINQSTIKNDVLSSFPNEQFNIISLWHVLEHVHQLNETIDWLYERLSKDGSLIIAVPNHESEDAAIYGNKWAAYDVPRHLYHFSQKTIKQLFEQHNFRLEKTMPMKFDSFYVSILSTKYQTGKINYLKAFVDGLKSNFKAESNQQNYSSLIYIFKKN</sequence>
<keyword evidence="2" id="KW-1185">Reference proteome</keyword>
<organism evidence="1 2">
    <name type="scientific">Arcicella rosea</name>
    <dbReference type="NCBI Taxonomy" id="502909"/>
    <lineage>
        <taxon>Bacteria</taxon>
        <taxon>Pseudomonadati</taxon>
        <taxon>Bacteroidota</taxon>
        <taxon>Cytophagia</taxon>
        <taxon>Cytophagales</taxon>
        <taxon>Flectobacillaceae</taxon>
        <taxon>Arcicella</taxon>
    </lineage>
</organism>
<dbReference type="GO" id="GO:0008168">
    <property type="term" value="F:methyltransferase activity"/>
    <property type="evidence" value="ECO:0007669"/>
    <property type="project" value="UniProtKB-KW"/>
</dbReference>
<keyword evidence="1" id="KW-0489">Methyltransferase</keyword>
<dbReference type="EMBL" id="JACHKT010000032">
    <property type="protein sequence ID" value="MBB6004922.1"/>
    <property type="molecule type" value="Genomic_DNA"/>
</dbReference>
<dbReference type="AlphaFoldDB" id="A0A841EMM0"/>
<dbReference type="GO" id="GO:0032259">
    <property type="term" value="P:methylation"/>
    <property type="evidence" value="ECO:0007669"/>
    <property type="project" value="UniProtKB-KW"/>
</dbReference>
<dbReference type="PANTHER" id="PTHR43861:SF6">
    <property type="entry name" value="METHYLTRANSFERASE TYPE 11"/>
    <property type="match status" value="1"/>
</dbReference>